<reference evidence="4 5" key="1">
    <citation type="submission" date="2019-04" db="EMBL/GenBank/DDBJ databases">
        <authorList>
            <consortium name="Wellcome Sanger Institute Data Sharing"/>
        </authorList>
    </citation>
    <scope>NUCLEOTIDE SEQUENCE [LARGE SCALE GENOMIC DNA]</scope>
</reference>
<evidence type="ECO:0000256" key="2">
    <source>
        <dbReference type="SAM" id="SignalP"/>
    </source>
</evidence>
<gene>
    <name evidence="4" type="primary">haus6</name>
</gene>
<dbReference type="Pfam" id="PF14661">
    <property type="entry name" value="HAUS6_N"/>
    <property type="match status" value="1"/>
</dbReference>
<dbReference type="GeneID" id="108938725"/>
<dbReference type="KEGG" id="sfm:108938725"/>
<name>A0A8C9S6X4_SCLFO</name>
<feature type="domain" description="HAUS augmin-like complex subunit 6 N-terminal" evidence="3">
    <location>
        <begin position="12"/>
        <end position="241"/>
    </location>
</feature>
<organism evidence="4 5">
    <name type="scientific">Scleropages formosus</name>
    <name type="common">Asian bonytongue</name>
    <name type="synonym">Osteoglossum formosum</name>
    <dbReference type="NCBI Taxonomy" id="113540"/>
    <lineage>
        <taxon>Eukaryota</taxon>
        <taxon>Metazoa</taxon>
        <taxon>Chordata</taxon>
        <taxon>Craniata</taxon>
        <taxon>Vertebrata</taxon>
        <taxon>Euteleostomi</taxon>
        <taxon>Actinopterygii</taxon>
        <taxon>Neopterygii</taxon>
        <taxon>Teleostei</taxon>
        <taxon>Osteoglossocephala</taxon>
        <taxon>Osteoglossomorpha</taxon>
        <taxon>Osteoglossiformes</taxon>
        <taxon>Osteoglossidae</taxon>
        <taxon>Scleropages</taxon>
    </lineage>
</organism>
<dbReference type="GO" id="GO:1990498">
    <property type="term" value="C:mitotic spindle microtubule"/>
    <property type="evidence" value="ECO:0007669"/>
    <property type="project" value="TreeGrafter"/>
</dbReference>
<reference evidence="4" key="3">
    <citation type="submission" date="2025-09" db="UniProtKB">
        <authorList>
            <consortium name="Ensembl"/>
        </authorList>
    </citation>
    <scope>IDENTIFICATION</scope>
</reference>
<dbReference type="RefSeq" id="XP_018615088.2">
    <property type="nucleotide sequence ID" value="XM_018759572.2"/>
</dbReference>
<reference evidence="4" key="2">
    <citation type="submission" date="2025-08" db="UniProtKB">
        <authorList>
            <consortium name="Ensembl"/>
        </authorList>
    </citation>
    <scope>IDENTIFICATION</scope>
</reference>
<dbReference type="InterPro" id="IPR028163">
    <property type="entry name" value="HAUS_6_N"/>
</dbReference>
<evidence type="ECO:0000256" key="1">
    <source>
        <dbReference type="SAM" id="MobiDB-lite"/>
    </source>
</evidence>
<protein>
    <submittedName>
        <fullName evidence="4">HAUS augmin-like complex, subunit 6</fullName>
    </submittedName>
</protein>
<proteinExistence type="predicted"/>
<evidence type="ECO:0000259" key="3">
    <source>
        <dbReference type="Pfam" id="PF14661"/>
    </source>
</evidence>
<feature type="chain" id="PRO_5034951913" evidence="2">
    <location>
        <begin position="29"/>
        <end position="797"/>
    </location>
</feature>
<dbReference type="GeneTree" id="ENSGT00390000008250"/>
<dbReference type="InterPro" id="IPR026797">
    <property type="entry name" value="HAUS_6"/>
</dbReference>
<dbReference type="PANTHER" id="PTHR16151:SF2">
    <property type="entry name" value="HAUS AUGMIN-LIKE COMPLEX SUBUNIT 6"/>
    <property type="match status" value="1"/>
</dbReference>
<feature type="region of interest" description="Disordered" evidence="1">
    <location>
        <begin position="433"/>
        <end position="461"/>
    </location>
</feature>
<dbReference type="Proteomes" id="UP000694397">
    <property type="component" value="Chromosome 5"/>
</dbReference>
<feature type="compositionally biased region" description="Acidic residues" evidence="1">
    <location>
        <begin position="446"/>
        <end position="456"/>
    </location>
</feature>
<dbReference type="PANTHER" id="PTHR16151">
    <property type="entry name" value="HAUS AUGMIN-LIKE COMPLEX SUBUNIT 6"/>
    <property type="match status" value="1"/>
</dbReference>
<keyword evidence="2" id="KW-0732">Signal</keyword>
<evidence type="ECO:0000313" key="5">
    <source>
        <dbReference type="Proteomes" id="UP000694397"/>
    </source>
</evidence>
<evidence type="ECO:0000313" key="4">
    <source>
        <dbReference type="Ensembl" id="ENSSFOP00015029949.2"/>
    </source>
</evidence>
<dbReference type="CTD" id="54801"/>
<sequence length="797" mass="89475">MSELQKANAKHFWWALLCLGFEPEAAVSSSGGGRAMARHTTFGVNMFDKPNKNAFNVVTYFLLKKLNPTRAREVFRHCYPVLDRKADAEFRKVTLAWLQEIAVGYGSDFLKVMPSLLLSPGGPKFINLMLHLAKHVMVEEMKSFSTDGSWVPEAAAAKAHSVEMALKRFQVVTNRFLQAAIEQDRVLHEYQHRVQTLVKRIRDLRTEEAKYDNLLKHHETDVQQEQNSVMQKVQKVRSLWADVDKMLSALEEERRVVDCVIKGNVDQYVLDGTDYSIKIPRVLLERMESDMGNVYEAGQIDALRLLELLRDSLHILQQERHLVLKGGLAPEFDLRHLEEQTQLLNRSLVALSLIGREITKEHIPEVKGSIRGMETTWDKKWADCLKQMPLTSFLNNDPALEFLSPMAPLSFEPATEANSSIFSQYPAKLPAELSEDPFDRHPDSLEKEDEKDEDPESFSCPPVQLVKTLTTEPLRPLTPCSAAVRSMHQKAPLPNPLQASILRCTDTRDTCPKMTATKKKATILDRECDNLADQFAEAVTTNSSCRQQELEELLQTLPDPFSARKQLPRTPESLISEVKRSWRRAVEEGEAEKARLSMPFSEADENTPISAESMLAEEGAPPKLPEASAVHVDTLPLQHGFDSLYSTVSWHSGNMDASYSQSESDVIQFGIDQETMPESLDSNSFLSCSEGLPEEEDFSLPKLLPSSLEPQPVNTKLRAIQEASNSSSFLGCRAKCPGSPQPQSCKEGSPGAEGWKAGDKVFSLDLDALESPSHYSTERFSFPKLVTFSPMEEFLGP</sequence>
<dbReference type="GO" id="GO:0070652">
    <property type="term" value="C:HAUS complex"/>
    <property type="evidence" value="ECO:0007669"/>
    <property type="project" value="InterPro"/>
</dbReference>
<dbReference type="GO" id="GO:0051225">
    <property type="term" value="P:spindle assembly"/>
    <property type="evidence" value="ECO:0007669"/>
    <property type="project" value="InterPro"/>
</dbReference>
<keyword evidence="5" id="KW-1185">Reference proteome</keyword>
<feature type="signal peptide" evidence="2">
    <location>
        <begin position="1"/>
        <end position="28"/>
    </location>
</feature>
<dbReference type="AlphaFoldDB" id="A0A8C9S6X4"/>
<dbReference type="GO" id="GO:0008017">
    <property type="term" value="F:microtubule binding"/>
    <property type="evidence" value="ECO:0007669"/>
    <property type="project" value="TreeGrafter"/>
</dbReference>
<accession>A0A8C9S6X4</accession>
<dbReference type="Ensembl" id="ENSSFOT00015030289.2">
    <property type="protein sequence ID" value="ENSSFOP00015029949.2"/>
    <property type="gene ID" value="ENSSFOG00015019236.2"/>
</dbReference>